<evidence type="ECO:0000256" key="1">
    <source>
        <dbReference type="ARBA" id="ARBA00009018"/>
    </source>
</evidence>
<comment type="subcellular location">
    <subcellularLocation>
        <location evidence="5">Cytoplasm</location>
    </subcellularLocation>
</comment>
<dbReference type="EC" id="2.7.1.24" evidence="5 6"/>
<keyword evidence="3 5" id="KW-0067">ATP-binding</keyword>
<dbReference type="CDD" id="cd02022">
    <property type="entry name" value="DPCK"/>
    <property type="match status" value="1"/>
</dbReference>
<protein>
    <recommendedName>
        <fullName evidence="5 6">Dephospho-CoA kinase</fullName>
        <ecNumber evidence="5 6">2.7.1.24</ecNumber>
    </recommendedName>
    <alternativeName>
        <fullName evidence="5">Dephosphocoenzyme A kinase</fullName>
    </alternativeName>
</protein>
<keyword evidence="5" id="KW-0963">Cytoplasm</keyword>
<dbReference type="Gene3D" id="3.40.50.300">
    <property type="entry name" value="P-loop containing nucleotide triphosphate hydrolases"/>
    <property type="match status" value="1"/>
</dbReference>
<keyword evidence="5 7" id="KW-0418">Kinase</keyword>
<evidence type="ECO:0000256" key="6">
    <source>
        <dbReference type="NCBIfam" id="TIGR00152"/>
    </source>
</evidence>
<reference evidence="7 8" key="1">
    <citation type="submission" date="2024-09" db="EMBL/GenBank/DDBJ databases">
        <authorList>
            <person name="Sun Q."/>
            <person name="Mori K."/>
        </authorList>
    </citation>
    <scope>NUCLEOTIDE SEQUENCE [LARGE SCALE GENOMIC DNA]</scope>
    <source>
        <strain evidence="7 8">CCM 7415</strain>
    </source>
</reference>
<gene>
    <name evidence="5 7" type="primary">coaE</name>
    <name evidence="7" type="ORF">ACFFHW_02770</name>
</gene>
<evidence type="ECO:0000256" key="2">
    <source>
        <dbReference type="ARBA" id="ARBA00022741"/>
    </source>
</evidence>
<dbReference type="SUPFAM" id="SSF52540">
    <property type="entry name" value="P-loop containing nucleoside triphosphate hydrolases"/>
    <property type="match status" value="1"/>
</dbReference>
<comment type="similarity">
    <text evidence="1 5">Belongs to the CoaE family.</text>
</comment>
<dbReference type="GO" id="GO:0004140">
    <property type="term" value="F:dephospho-CoA kinase activity"/>
    <property type="evidence" value="ECO:0007669"/>
    <property type="project" value="UniProtKB-EC"/>
</dbReference>
<dbReference type="InterPro" id="IPR027417">
    <property type="entry name" value="P-loop_NTPase"/>
</dbReference>
<evidence type="ECO:0000256" key="5">
    <source>
        <dbReference type="HAMAP-Rule" id="MF_00376"/>
    </source>
</evidence>
<evidence type="ECO:0000313" key="7">
    <source>
        <dbReference type="EMBL" id="MFC0266930.1"/>
    </source>
</evidence>
<dbReference type="PROSITE" id="PS51219">
    <property type="entry name" value="DPCK"/>
    <property type="match status" value="1"/>
</dbReference>
<dbReference type="HAMAP" id="MF_00376">
    <property type="entry name" value="Dephospho_CoA_kinase"/>
    <property type="match status" value="1"/>
</dbReference>
<organism evidence="7 8">
    <name type="scientific">Kushneria aurantia</name>
    <dbReference type="NCBI Taxonomy" id="504092"/>
    <lineage>
        <taxon>Bacteria</taxon>
        <taxon>Pseudomonadati</taxon>
        <taxon>Pseudomonadota</taxon>
        <taxon>Gammaproteobacteria</taxon>
        <taxon>Oceanospirillales</taxon>
        <taxon>Halomonadaceae</taxon>
        <taxon>Kushneria</taxon>
    </lineage>
</organism>
<comment type="caution">
    <text evidence="7">The sequence shown here is derived from an EMBL/GenBank/DDBJ whole genome shotgun (WGS) entry which is preliminary data.</text>
</comment>
<evidence type="ECO:0000313" key="8">
    <source>
        <dbReference type="Proteomes" id="UP001589814"/>
    </source>
</evidence>
<proteinExistence type="inferred from homology"/>
<keyword evidence="4 5" id="KW-0173">Coenzyme A biosynthesis</keyword>
<comment type="pathway">
    <text evidence="5">Cofactor biosynthesis; coenzyme A biosynthesis; CoA from (R)-pantothenate: step 5/5.</text>
</comment>
<evidence type="ECO:0000256" key="3">
    <source>
        <dbReference type="ARBA" id="ARBA00022840"/>
    </source>
</evidence>
<sequence>MLIIGVTGGIAAGKSTIARAFARRGAGWVDADQLAREVVAPGEPALEEIYKRFGKSVMSADGELDRRALREQVFADSSARSDLEAIIHPRVRKRLTARLEALPGPYGLLVSPLLLETDQHQLVQRILVIDVPPEEQVRRTRQRDNVSEAQARAIVEAQMSRNRRLASADDVIDNVGSFQVVETRVDRLDHFYRQLAQQLNADP</sequence>
<dbReference type="PANTHER" id="PTHR10695:SF46">
    <property type="entry name" value="BIFUNCTIONAL COENZYME A SYNTHASE-RELATED"/>
    <property type="match status" value="1"/>
</dbReference>
<name>A0ABV6FZV7_9GAMM</name>
<keyword evidence="8" id="KW-1185">Reference proteome</keyword>
<dbReference type="Proteomes" id="UP001589814">
    <property type="component" value="Unassembled WGS sequence"/>
</dbReference>
<dbReference type="EMBL" id="JBHLVX010000011">
    <property type="protein sequence ID" value="MFC0266930.1"/>
    <property type="molecule type" value="Genomic_DNA"/>
</dbReference>
<evidence type="ECO:0000256" key="4">
    <source>
        <dbReference type="ARBA" id="ARBA00022993"/>
    </source>
</evidence>
<dbReference type="PANTHER" id="PTHR10695">
    <property type="entry name" value="DEPHOSPHO-COA KINASE-RELATED"/>
    <property type="match status" value="1"/>
</dbReference>
<keyword evidence="5 7" id="KW-0808">Transferase</keyword>
<dbReference type="NCBIfam" id="TIGR00152">
    <property type="entry name" value="dephospho-CoA kinase"/>
    <property type="match status" value="1"/>
</dbReference>
<accession>A0ABV6FZV7</accession>
<comment type="catalytic activity">
    <reaction evidence="5">
        <text>3'-dephospho-CoA + ATP = ADP + CoA + H(+)</text>
        <dbReference type="Rhea" id="RHEA:18245"/>
        <dbReference type="ChEBI" id="CHEBI:15378"/>
        <dbReference type="ChEBI" id="CHEBI:30616"/>
        <dbReference type="ChEBI" id="CHEBI:57287"/>
        <dbReference type="ChEBI" id="CHEBI:57328"/>
        <dbReference type="ChEBI" id="CHEBI:456216"/>
        <dbReference type="EC" id="2.7.1.24"/>
    </reaction>
</comment>
<dbReference type="InterPro" id="IPR001977">
    <property type="entry name" value="Depp_CoAkinase"/>
</dbReference>
<comment type="function">
    <text evidence="5">Catalyzes the phosphorylation of the 3'-hydroxyl group of dephosphocoenzyme A to form coenzyme A.</text>
</comment>
<dbReference type="RefSeq" id="WP_019952280.1">
    <property type="nucleotide sequence ID" value="NZ_JBHLVX010000011.1"/>
</dbReference>
<dbReference type="Pfam" id="PF01121">
    <property type="entry name" value="CoaE"/>
    <property type="match status" value="1"/>
</dbReference>
<feature type="binding site" evidence="5">
    <location>
        <begin position="11"/>
        <end position="16"/>
    </location>
    <ligand>
        <name>ATP</name>
        <dbReference type="ChEBI" id="CHEBI:30616"/>
    </ligand>
</feature>
<keyword evidence="2 5" id="KW-0547">Nucleotide-binding</keyword>